<evidence type="ECO:0000313" key="4">
    <source>
        <dbReference type="Proteomes" id="UP001183414"/>
    </source>
</evidence>
<dbReference type="Proteomes" id="UP001183414">
    <property type="component" value="Unassembled WGS sequence"/>
</dbReference>
<comment type="caution">
    <text evidence="3">The sequence shown here is derived from an EMBL/GenBank/DDBJ whole genome shotgun (WGS) entry which is preliminary data.</text>
</comment>
<dbReference type="RefSeq" id="WP_311672633.1">
    <property type="nucleotide sequence ID" value="NZ_JAVREQ010000005.1"/>
</dbReference>
<feature type="compositionally biased region" description="Low complexity" evidence="1">
    <location>
        <begin position="80"/>
        <end position="98"/>
    </location>
</feature>
<keyword evidence="2" id="KW-0472">Membrane</keyword>
<feature type="region of interest" description="Disordered" evidence="1">
    <location>
        <begin position="66"/>
        <end position="98"/>
    </location>
</feature>
<dbReference type="EMBL" id="JAVREQ010000005">
    <property type="protein sequence ID" value="MDT0378803.1"/>
    <property type="molecule type" value="Genomic_DNA"/>
</dbReference>
<accession>A0ABU2NRE3</accession>
<feature type="transmembrane region" description="Helical" evidence="2">
    <location>
        <begin position="43"/>
        <end position="63"/>
    </location>
</feature>
<sequence>MKIFGWVLLGLGLYFLAQGFVMPLVAERSDVESLEFQQIREAGSHLGIGLMIGAVACGVLARVQGGSTPRAPQAPPYPAQAPYGGQQPQVGWGPPHHG</sequence>
<reference evidence="4" key="1">
    <citation type="submission" date="2023-07" db="EMBL/GenBank/DDBJ databases">
        <title>30 novel species of actinomycetes from the DSMZ collection.</title>
        <authorList>
            <person name="Nouioui I."/>
        </authorList>
    </citation>
    <scope>NUCLEOTIDE SEQUENCE [LARGE SCALE GENOMIC DNA]</scope>
    <source>
        <strain evidence="4">DSM 42041</strain>
    </source>
</reference>
<gene>
    <name evidence="3" type="ORF">RM572_08450</name>
</gene>
<evidence type="ECO:0000256" key="1">
    <source>
        <dbReference type="SAM" id="MobiDB-lite"/>
    </source>
</evidence>
<keyword evidence="2" id="KW-0812">Transmembrane</keyword>
<protein>
    <submittedName>
        <fullName evidence="3">Uncharacterized protein</fullName>
    </submittedName>
</protein>
<evidence type="ECO:0000313" key="3">
    <source>
        <dbReference type="EMBL" id="MDT0378803.1"/>
    </source>
</evidence>
<keyword evidence="2" id="KW-1133">Transmembrane helix</keyword>
<evidence type="ECO:0000256" key="2">
    <source>
        <dbReference type="SAM" id="Phobius"/>
    </source>
</evidence>
<proteinExistence type="predicted"/>
<name>A0ABU2NRE3_9ACTN</name>
<organism evidence="3 4">
    <name type="scientific">Streptomyces hazeniae</name>
    <dbReference type="NCBI Taxonomy" id="3075538"/>
    <lineage>
        <taxon>Bacteria</taxon>
        <taxon>Bacillati</taxon>
        <taxon>Actinomycetota</taxon>
        <taxon>Actinomycetes</taxon>
        <taxon>Kitasatosporales</taxon>
        <taxon>Streptomycetaceae</taxon>
        <taxon>Streptomyces</taxon>
    </lineage>
</organism>
<keyword evidence="4" id="KW-1185">Reference proteome</keyword>